<dbReference type="GO" id="GO:0045892">
    <property type="term" value="P:negative regulation of DNA-templated transcription"/>
    <property type="evidence" value="ECO:0007669"/>
    <property type="project" value="TreeGrafter"/>
</dbReference>
<dbReference type="Pfam" id="PF00392">
    <property type="entry name" value="GntR"/>
    <property type="match status" value="1"/>
</dbReference>
<evidence type="ECO:0000313" key="5">
    <source>
        <dbReference type="Proteomes" id="UP000217465"/>
    </source>
</evidence>
<dbReference type="InterPro" id="IPR036390">
    <property type="entry name" value="WH_DNA-bd_sf"/>
</dbReference>
<evidence type="ECO:0000256" key="3">
    <source>
        <dbReference type="ARBA" id="ARBA00023163"/>
    </source>
</evidence>
<dbReference type="InterPro" id="IPR011663">
    <property type="entry name" value="UTRA"/>
</dbReference>
<comment type="caution">
    <text evidence="4">The sequence shown here is derived from an EMBL/GenBank/DDBJ whole genome shotgun (WGS) entry which is preliminary data.</text>
</comment>
<dbReference type="AlphaFoldDB" id="A0A0E2U931"/>
<dbReference type="InterPro" id="IPR050679">
    <property type="entry name" value="Bact_HTH_transcr_reg"/>
</dbReference>
<dbReference type="CDD" id="cd07377">
    <property type="entry name" value="WHTH_GntR"/>
    <property type="match status" value="1"/>
</dbReference>
<evidence type="ECO:0000256" key="2">
    <source>
        <dbReference type="ARBA" id="ARBA00023125"/>
    </source>
</evidence>
<dbReference type="OMA" id="VLVHCEQ"/>
<dbReference type="SMART" id="SM00866">
    <property type="entry name" value="UTRA"/>
    <property type="match status" value="1"/>
</dbReference>
<reference evidence="4 5" key="1">
    <citation type="submission" date="2016-06" db="EMBL/GenBank/DDBJ databases">
        <authorList>
            <person name="Haines A.N."/>
            <person name="Council K.R."/>
        </authorList>
    </citation>
    <scope>NUCLEOTIDE SEQUENCE [LARGE SCALE GENOMIC DNA]</scope>
    <source>
        <strain evidence="4 5">SP158-29</strain>
    </source>
</reference>
<gene>
    <name evidence="4" type="primary">yvoA_2</name>
    <name evidence="4" type="ORF">A9Y57_01581</name>
</gene>
<evidence type="ECO:0000313" key="4">
    <source>
        <dbReference type="EMBL" id="PCH11278.1"/>
    </source>
</evidence>
<keyword evidence="3" id="KW-0804">Transcription</keyword>
<dbReference type="PRINTS" id="PR00035">
    <property type="entry name" value="HTHGNTR"/>
</dbReference>
<dbReference type="SMART" id="SM00345">
    <property type="entry name" value="HTH_GNTR"/>
    <property type="match status" value="1"/>
</dbReference>
<protein>
    <submittedName>
        <fullName evidence="4">HTH-type transcriptional repressor YvoA</fullName>
    </submittedName>
</protein>
<proteinExistence type="predicted"/>
<dbReference type="STRING" id="936154.STP_0439"/>
<dbReference type="Proteomes" id="UP000217465">
    <property type="component" value="Unassembled WGS sequence"/>
</dbReference>
<dbReference type="GO" id="GO:0003700">
    <property type="term" value="F:DNA-binding transcription factor activity"/>
    <property type="evidence" value="ECO:0007669"/>
    <property type="project" value="InterPro"/>
</dbReference>
<dbReference type="SUPFAM" id="SSF64288">
    <property type="entry name" value="Chorismate lyase-like"/>
    <property type="match status" value="1"/>
</dbReference>
<dbReference type="PROSITE" id="PS50949">
    <property type="entry name" value="HTH_GNTR"/>
    <property type="match status" value="1"/>
</dbReference>
<dbReference type="Pfam" id="PF07702">
    <property type="entry name" value="UTRA"/>
    <property type="match status" value="1"/>
</dbReference>
<evidence type="ECO:0000256" key="1">
    <source>
        <dbReference type="ARBA" id="ARBA00023015"/>
    </source>
</evidence>
<dbReference type="Gene3D" id="1.10.10.10">
    <property type="entry name" value="Winged helix-like DNA-binding domain superfamily/Winged helix DNA-binding domain"/>
    <property type="match status" value="1"/>
</dbReference>
<name>A0A0E2U931_9STRE</name>
<keyword evidence="1" id="KW-0805">Transcription regulation</keyword>
<dbReference type="SUPFAM" id="SSF46785">
    <property type="entry name" value="Winged helix' DNA-binding domain"/>
    <property type="match status" value="1"/>
</dbReference>
<accession>A0A0E2U931</accession>
<dbReference type="PANTHER" id="PTHR44846:SF1">
    <property type="entry name" value="MANNOSYL-D-GLYCERATE TRANSPORT_METABOLISM SYSTEM REPRESSOR MNGR-RELATED"/>
    <property type="match status" value="1"/>
</dbReference>
<sequence>MKKEKPLYLQLVDTLEIKIREQMSPNDKLLSERELSEANQVSRITVRQALKELEMRGLIYRKQGKGSYVSNIVEPATDLSTSFSFTEQMKKLGKIPKTTILSFEQTQVTPYLSKKLGMDEDSQVYELERLRIADSKPLMFERSYLPENLFPDLTVQLLKQKPLYDIFSEDYEQTIRLADEEFYASLALDYEAELLEIKKGDPVLHIIRKTYNEKNILIEYTFSIARADQFRYHITHQPQPNQF</sequence>
<dbReference type="OrthoDB" id="9815017at2"/>
<dbReference type="InterPro" id="IPR000524">
    <property type="entry name" value="Tscrpt_reg_HTH_GntR"/>
</dbReference>
<dbReference type="Gene3D" id="3.40.1410.10">
    <property type="entry name" value="Chorismate lyase-like"/>
    <property type="match status" value="1"/>
</dbReference>
<dbReference type="GO" id="GO:0003677">
    <property type="term" value="F:DNA binding"/>
    <property type="evidence" value="ECO:0007669"/>
    <property type="project" value="UniProtKB-KW"/>
</dbReference>
<dbReference type="RefSeq" id="WP_003106434.1">
    <property type="nucleotide sequence ID" value="NZ_BAWT01000001.1"/>
</dbReference>
<dbReference type="InterPro" id="IPR028978">
    <property type="entry name" value="Chorismate_lyase_/UTRA_dom_sf"/>
</dbReference>
<dbReference type="eggNOG" id="COG2188">
    <property type="taxonomic scope" value="Bacteria"/>
</dbReference>
<dbReference type="EMBL" id="NSGR01000009">
    <property type="protein sequence ID" value="PCH11278.1"/>
    <property type="molecule type" value="Genomic_DNA"/>
</dbReference>
<organism evidence="4 5">
    <name type="scientific">Streptococcus parauberis</name>
    <dbReference type="NCBI Taxonomy" id="1348"/>
    <lineage>
        <taxon>Bacteria</taxon>
        <taxon>Bacillati</taxon>
        <taxon>Bacillota</taxon>
        <taxon>Bacilli</taxon>
        <taxon>Lactobacillales</taxon>
        <taxon>Streptococcaceae</taxon>
        <taxon>Streptococcus</taxon>
    </lineage>
</organism>
<dbReference type="InterPro" id="IPR036388">
    <property type="entry name" value="WH-like_DNA-bd_sf"/>
</dbReference>
<dbReference type="PANTHER" id="PTHR44846">
    <property type="entry name" value="MANNOSYL-D-GLYCERATE TRANSPORT/METABOLISM SYSTEM REPRESSOR MNGR-RELATED"/>
    <property type="match status" value="1"/>
</dbReference>
<keyword evidence="2" id="KW-0238">DNA-binding</keyword>